<keyword evidence="3" id="KW-1185">Reference proteome</keyword>
<organism evidence="2 3">
    <name type="scientific">Chroococcidiopsis cubana SAG 39.79</name>
    <dbReference type="NCBI Taxonomy" id="388085"/>
    <lineage>
        <taxon>Bacteria</taxon>
        <taxon>Bacillati</taxon>
        <taxon>Cyanobacteriota</taxon>
        <taxon>Cyanophyceae</taxon>
        <taxon>Chroococcidiopsidales</taxon>
        <taxon>Chroococcidiopsidaceae</taxon>
        <taxon>Chroococcidiopsis</taxon>
    </lineage>
</organism>
<evidence type="ECO:0000313" key="2">
    <source>
        <dbReference type="EMBL" id="RUT13785.1"/>
    </source>
</evidence>
<evidence type="ECO:0000259" key="1">
    <source>
        <dbReference type="Pfam" id="PF00005"/>
    </source>
</evidence>
<dbReference type="InterPro" id="IPR039421">
    <property type="entry name" value="Type_1_exporter"/>
</dbReference>
<dbReference type="InterPro" id="IPR003439">
    <property type="entry name" value="ABC_transporter-like_ATP-bd"/>
</dbReference>
<name>A0AB37UQZ7_9CYAN</name>
<gene>
    <name evidence="2" type="ORF">DSM107010_10600</name>
</gene>
<dbReference type="AlphaFoldDB" id="A0AB37UQZ7"/>
<dbReference type="GO" id="GO:0016887">
    <property type="term" value="F:ATP hydrolysis activity"/>
    <property type="evidence" value="ECO:0007669"/>
    <property type="project" value="InterPro"/>
</dbReference>
<accession>A0AB37UQZ7</accession>
<dbReference type="InterPro" id="IPR027417">
    <property type="entry name" value="P-loop_NTPase"/>
</dbReference>
<dbReference type="GO" id="GO:0034040">
    <property type="term" value="F:ATPase-coupled lipid transmembrane transporter activity"/>
    <property type="evidence" value="ECO:0007669"/>
    <property type="project" value="TreeGrafter"/>
</dbReference>
<protein>
    <recommendedName>
        <fullName evidence="1">ABC transporter domain-containing protein</fullName>
    </recommendedName>
</protein>
<dbReference type="Pfam" id="PF00005">
    <property type="entry name" value="ABC_tran"/>
    <property type="match status" value="1"/>
</dbReference>
<evidence type="ECO:0000313" key="3">
    <source>
        <dbReference type="Proteomes" id="UP000282574"/>
    </source>
</evidence>
<comment type="caution">
    <text evidence="2">The sequence shown here is derived from an EMBL/GenBank/DDBJ whole genome shotgun (WGS) entry which is preliminary data.</text>
</comment>
<dbReference type="PANTHER" id="PTHR24221">
    <property type="entry name" value="ATP-BINDING CASSETTE SUB-FAMILY B"/>
    <property type="match status" value="1"/>
</dbReference>
<dbReference type="GO" id="GO:0005524">
    <property type="term" value="F:ATP binding"/>
    <property type="evidence" value="ECO:0007669"/>
    <property type="project" value="InterPro"/>
</dbReference>
<dbReference type="SUPFAM" id="SSF52540">
    <property type="entry name" value="P-loop containing nucleoside triphosphate hydrolases"/>
    <property type="match status" value="1"/>
</dbReference>
<sequence length="164" mass="18120">MFLFHGTVADNIAYGSFSASHEAIADAAKLAEAHEFILELPQGYDTIVGERGQKLSGGQRQRIALAKLNEVIARAILKNPPILILDEATSAVDNETEAAIQKSLTKITQNRTTVAIAHRLSTIRYSDRIYVMDKGEIVEQGKHEELLALDRIYASLWWVQSGSN</sequence>
<proteinExistence type="predicted"/>
<dbReference type="Proteomes" id="UP000282574">
    <property type="component" value="Unassembled WGS sequence"/>
</dbReference>
<feature type="domain" description="ABC transporter" evidence="1">
    <location>
        <begin position="8"/>
        <end position="90"/>
    </location>
</feature>
<dbReference type="Gene3D" id="3.40.50.300">
    <property type="entry name" value="P-loop containing nucleotide triphosphate hydrolases"/>
    <property type="match status" value="1"/>
</dbReference>
<dbReference type="PANTHER" id="PTHR24221:SF601">
    <property type="entry name" value="ABC TRANSPORTER"/>
    <property type="match status" value="1"/>
</dbReference>
<reference evidence="2 3" key="1">
    <citation type="journal article" date="2019" name="Genome Biol. Evol.">
        <title>Day and night: Metabolic profiles and evolutionary relationships of six axenic non-marine cyanobacteria.</title>
        <authorList>
            <person name="Will S.E."/>
            <person name="Henke P."/>
            <person name="Boedeker C."/>
            <person name="Huang S."/>
            <person name="Brinkmann H."/>
            <person name="Rohde M."/>
            <person name="Jarek M."/>
            <person name="Friedl T."/>
            <person name="Seufert S."/>
            <person name="Schumacher M."/>
            <person name="Overmann J."/>
            <person name="Neumann-Schaal M."/>
            <person name="Petersen J."/>
        </authorList>
    </citation>
    <scope>NUCLEOTIDE SEQUENCE [LARGE SCALE GENOMIC DNA]</scope>
    <source>
        <strain evidence="2 3">SAG 39.79</strain>
    </source>
</reference>
<dbReference type="EMBL" id="RSCK01000005">
    <property type="protein sequence ID" value="RUT13785.1"/>
    <property type="molecule type" value="Genomic_DNA"/>
</dbReference>